<feature type="non-terminal residue" evidence="2">
    <location>
        <position position="1"/>
    </location>
</feature>
<name>A0AAN5CC91_9BILA</name>
<organism evidence="2 3">
    <name type="scientific">Pristionchus mayeri</name>
    <dbReference type="NCBI Taxonomy" id="1317129"/>
    <lineage>
        <taxon>Eukaryota</taxon>
        <taxon>Metazoa</taxon>
        <taxon>Ecdysozoa</taxon>
        <taxon>Nematoda</taxon>
        <taxon>Chromadorea</taxon>
        <taxon>Rhabditida</taxon>
        <taxon>Rhabditina</taxon>
        <taxon>Diplogasteromorpha</taxon>
        <taxon>Diplogasteroidea</taxon>
        <taxon>Neodiplogasteridae</taxon>
        <taxon>Pristionchus</taxon>
    </lineage>
</organism>
<keyword evidence="1" id="KW-0812">Transmembrane</keyword>
<gene>
    <name evidence="2" type="ORF">PMAYCL1PPCAC_08192</name>
</gene>
<dbReference type="AlphaFoldDB" id="A0AAN5CC91"/>
<accession>A0AAN5CC91</accession>
<dbReference type="Proteomes" id="UP001328107">
    <property type="component" value="Unassembled WGS sequence"/>
</dbReference>
<reference evidence="3" key="1">
    <citation type="submission" date="2022-10" db="EMBL/GenBank/DDBJ databases">
        <title>Genome assembly of Pristionchus species.</title>
        <authorList>
            <person name="Yoshida K."/>
            <person name="Sommer R.J."/>
        </authorList>
    </citation>
    <scope>NUCLEOTIDE SEQUENCE [LARGE SCALE GENOMIC DNA]</scope>
    <source>
        <strain evidence="3">RS5460</strain>
    </source>
</reference>
<evidence type="ECO:0000313" key="3">
    <source>
        <dbReference type="Proteomes" id="UP001328107"/>
    </source>
</evidence>
<evidence type="ECO:0000256" key="1">
    <source>
        <dbReference type="SAM" id="Phobius"/>
    </source>
</evidence>
<proteinExistence type="predicted"/>
<keyword evidence="1" id="KW-1133">Transmembrane helix</keyword>
<sequence>WSSTKQQPDSGISQPVIPVTTVSHWHWVDEFAKESFLGLFVIHTYAVLVGHLLATEGWRYAALSTFLMCFGL</sequence>
<protein>
    <submittedName>
        <fullName evidence="2">Uncharacterized protein</fullName>
    </submittedName>
</protein>
<comment type="caution">
    <text evidence="2">The sequence shown here is derived from an EMBL/GenBank/DDBJ whole genome shotgun (WGS) entry which is preliminary data.</text>
</comment>
<keyword evidence="3" id="KW-1185">Reference proteome</keyword>
<feature type="transmembrane region" description="Helical" evidence="1">
    <location>
        <begin position="35"/>
        <end position="54"/>
    </location>
</feature>
<evidence type="ECO:0000313" key="2">
    <source>
        <dbReference type="EMBL" id="GMR37997.1"/>
    </source>
</evidence>
<dbReference type="EMBL" id="BTRK01000002">
    <property type="protein sequence ID" value="GMR37997.1"/>
    <property type="molecule type" value="Genomic_DNA"/>
</dbReference>
<feature type="non-terminal residue" evidence="2">
    <location>
        <position position="72"/>
    </location>
</feature>
<keyword evidence="1" id="KW-0472">Membrane</keyword>